<feature type="transmembrane region" description="Helical" evidence="1">
    <location>
        <begin position="21"/>
        <end position="43"/>
    </location>
</feature>
<evidence type="ECO:0000313" key="3">
    <source>
        <dbReference type="Proteomes" id="UP000078492"/>
    </source>
</evidence>
<evidence type="ECO:0000256" key="1">
    <source>
        <dbReference type="SAM" id="Phobius"/>
    </source>
</evidence>
<reference evidence="2 3" key="1">
    <citation type="submission" date="2015-09" db="EMBL/GenBank/DDBJ databases">
        <title>Trachymyrmex cornetzi WGS genome.</title>
        <authorList>
            <person name="Nygaard S."/>
            <person name="Hu H."/>
            <person name="Boomsma J."/>
            <person name="Zhang G."/>
        </authorList>
    </citation>
    <scope>NUCLEOTIDE SEQUENCE [LARGE SCALE GENOMIC DNA]</scope>
    <source>
        <strain evidence="2">Tcor2-1</strain>
        <tissue evidence="2">Whole body</tissue>
    </source>
</reference>
<dbReference type="AlphaFoldDB" id="A0A151J2M7"/>
<organism evidence="2 3">
    <name type="scientific">Trachymyrmex cornetzi</name>
    <dbReference type="NCBI Taxonomy" id="471704"/>
    <lineage>
        <taxon>Eukaryota</taxon>
        <taxon>Metazoa</taxon>
        <taxon>Ecdysozoa</taxon>
        <taxon>Arthropoda</taxon>
        <taxon>Hexapoda</taxon>
        <taxon>Insecta</taxon>
        <taxon>Pterygota</taxon>
        <taxon>Neoptera</taxon>
        <taxon>Endopterygota</taxon>
        <taxon>Hymenoptera</taxon>
        <taxon>Apocrita</taxon>
        <taxon>Aculeata</taxon>
        <taxon>Formicoidea</taxon>
        <taxon>Formicidae</taxon>
        <taxon>Myrmicinae</taxon>
        <taxon>Trachymyrmex</taxon>
    </lineage>
</organism>
<evidence type="ECO:0000313" key="2">
    <source>
        <dbReference type="EMBL" id="KYN16073.1"/>
    </source>
</evidence>
<keyword evidence="1" id="KW-1133">Transmembrane helix</keyword>
<keyword evidence="1" id="KW-0472">Membrane</keyword>
<protein>
    <submittedName>
        <fullName evidence="2">Uncharacterized protein</fullName>
    </submittedName>
</protein>
<keyword evidence="3" id="KW-1185">Reference proteome</keyword>
<dbReference type="EMBL" id="KQ980427">
    <property type="protein sequence ID" value="KYN16073.1"/>
    <property type="molecule type" value="Genomic_DNA"/>
</dbReference>
<proteinExistence type="predicted"/>
<gene>
    <name evidence="2" type="ORF">ALC57_11682</name>
</gene>
<accession>A0A151J2M7</accession>
<name>A0A151J2M7_9HYME</name>
<dbReference type="Proteomes" id="UP000078492">
    <property type="component" value="Unassembled WGS sequence"/>
</dbReference>
<sequence>MWCLIRILPLLIRDKIPIDNIYWQLYLLILHILDIVMAPRISISETILLQEMIHEHHKLFLFLFPERHLTPKQHFLVHYPRVIIELGIFVWYYAVYMQYISVIPIYIFVQRQF</sequence>
<feature type="transmembrane region" description="Helical" evidence="1">
    <location>
        <begin position="90"/>
        <end position="109"/>
    </location>
</feature>
<keyword evidence="1" id="KW-0812">Transmembrane</keyword>